<dbReference type="Proteomes" id="UP000528322">
    <property type="component" value="Unassembled WGS sequence"/>
</dbReference>
<dbReference type="PANTHER" id="PTHR30221">
    <property type="entry name" value="SMALL-CONDUCTANCE MECHANOSENSITIVE CHANNEL"/>
    <property type="match status" value="1"/>
</dbReference>
<reference evidence="11 12" key="1">
    <citation type="submission" date="2020-08" db="EMBL/GenBank/DDBJ databases">
        <title>Genomic Encyclopedia of Type Strains, Phase IV (KMG-IV): sequencing the most valuable type-strain genomes for metagenomic binning, comparative biology and taxonomic classification.</title>
        <authorList>
            <person name="Goeker M."/>
        </authorList>
    </citation>
    <scope>NUCLEOTIDE SEQUENCE [LARGE SCALE GENOMIC DNA]</scope>
    <source>
        <strain evidence="11 12">DSM 22071</strain>
    </source>
</reference>
<dbReference type="InterPro" id="IPR023408">
    <property type="entry name" value="MscS_beta-dom_sf"/>
</dbReference>
<evidence type="ECO:0000256" key="2">
    <source>
        <dbReference type="ARBA" id="ARBA00008017"/>
    </source>
</evidence>
<accession>A0A7W7Y2I8</accession>
<evidence type="ECO:0000256" key="1">
    <source>
        <dbReference type="ARBA" id="ARBA00004651"/>
    </source>
</evidence>
<dbReference type="RefSeq" id="WP_183728104.1">
    <property type="nucleotide sequence ID" value="NZ_JACHID010000001.1"/>
</dbReference>
<feature type="domain" description="Mechanosensitive ion channel MscS" evidence="9">
    <location>
        <begin position="122"/>
        <end position="187"/>
    </location>
</feature>
<evidence type="ECO:0000313" key="11">
    <source>
        <dbReference type="EMBL" id="MBB5020739.1"/>
    </source>
</evidence>
<proteinExistence type="inferred from homology"/>
<organism evidence="11 12">
    <name type="scientific">Desulfurispira natronophila</name>
    <dbReference type="NCBI Taxonomy" id="682562"/>
    <lineage>
        <taxon>Bacteria</taxon>
        <taxon>Pseudomonadati</taxon>
        <taxon>Chrysiogenota</taxon>
        <taxon>Chrysiogenia</taxon>
        <taxon>Chrysiogenales</taxon>
        <taxon>Chrysiogenaceae</taxon>
        <taxon>Desulfurispira</taxon>
    </lineage>
</organism>
<feature type="region of interest" description="Disordered" evidence="7">
    <location>
        <begin position="288"/>
        <end position="313"/>
    </location>
</feature>
<dbReference type="Gene3D" id="1.10.287.1260">
    <property type="match status" value="1"/>
</dbReference>
<evidence type="ECO:0000256" key="4">
    <source>
        <dbReference type="ARBA" id="ARBA00022692"/>
    </source>
</evidence>
<keyword evidence="12" id="KW-1185">Reference proteome</keyword>
<feature type="transmembrane region" description="Helical" evidence="8">
    <location>
        <begin position="6"/>
        <end position="23"/>
    </location>
</feature>
<dbReference type="InterPro" id="IPR006685">
    <property type="entry name" value="MscS_channel_2nd"/>
</dbReference>
<comment type="similarity">
    <text evidence="2">Belongs to the MscS (TC 1.A.23) family.</text>
</comment>
<feature type="transmembrane region" description="Helical" evidence="8">
    <location>
        <begin position="78"/>
        <end position="101"/>
    </location>
</feature>
<dbReference type="InterPro" id="IPR011066">
    <property type="entry name" value="MscS_channel_C_sf"/>
</dbReference>
<dbReference type="PANTHER" id="PTHR30221:SF1">
    <property type="entry name" value="SMALL-CONDUCTANCE MECHANOSENSITIVE CHANNEL"/>
    <property type="match status" value="1"/>
</dbReference>
<feature type="transmembrane region" description="Helical" evidence="8">
    <location>
        <begin position="107"/>
        <end position="132"/>
    </location>
</feature>
<evidence type="ECO:0000256" key="6">
    <source>
        <dbReference type="ARBA" id="ARBA00023136"/>
    </source>
</evidence>
<evidence type="ECO:0000256" key="3">
    <source>
        <dbReference type="ARBA" id="ARBA00022475"/>
    </source>
</evidence>
<dbReference type="InterPro" id="IPR010920">
    <property type="entry name" value="LSM_dom_sf"/>
</dbReference>
<dbReference type="GO" id="GO:0008381">
    <property type="term" value="F:mechanosensitive monoatomic ion channel activity"/>
    <property type="evidence" value="ECO:0007669"/>
    <property type="project" value="InterPro"/>
</dbReference>
<keyword evidence="3" id="KW-1003">Cell membrane</keyword>
<dbReference type="EMBL" id="JACHID010000001">
    <property type="protein sequence ID" value="MBB5020739.1"/>
    <property type="molecule type" value="Genomic_DNA"/>
</dbReference>
<evidence type="ECO:0000259" key="10">
    <source>
        <dbReference type="Pfam" id="PF21082"/>
    </source>
</evidence>
<comment type="caution">
    <text evidence="11">The sequence shown here is derived from an EMBL/GenBank/DDBJ whole genome shotgun (WGS) entry which is preliminary data.</text>
</comment>
<dbReference type="Gene3D" id="3.30.70.100">
    <property type="match status" value="1"/>
</dbReference>
<dbReference type="SUPFAM" id="SSF50182">
    <property type="entry name" value="Sm-like ribonucleoproteins"/>
    <property type="match status" value="1"/>
</dbReference>
<evidence type="ECO:0000259" key="9">
    <source>
        <dbReference type="Pfam" id="PF00924"/>
    </source>
</evidence>
<feature type="compositionally biased region" description="Polar residues" evidence="7">
    <location>
        <begin position="289"/>
        <end position="305"/>
    </location>
</feature>
<dbReference type="GO" id="GO:0005886">
    <property type="term" value="C:plasma membrane"/>
    <property type="evidence" value="ECO:0007669"/>
    <property type="project" value="UniProtKB-SubCell"/>
</dbReference>
<feature type="domain" description="Mechanosensitive ion channel MscS C-terminal" evidence="10">
    <location>
        <begin position="197"/>
        <end position="276"/>
    </location>
</feature>
<evidence type="ECO:0000256" key="8">
    <source>
        <dbReference type="SAM" id="Phobius"/>
    </source>
</evidence>
<keyword evidence="5 8" id="KW-1133">Transmembrane helix</keyword>
<comment type="subcellular location">
    <subcellularLocation>
        <location evidence="1">Cell membrane</location>
        <topology evidence="1">Multi-pass membrane protein</topology>
    </subcellularLocation>
</comment>
<dbReference type="InterPro" id="IPR049278">
    <property type="entry name" value="MS_channel_C"/>
</dbReference>
<dbReference type="InterPro" id="IPR045275">
    <property type="entry name" value="MscS_archaea/bacteria_type"/>
</dbReference>
<dbReference type="AlphaFoldDB" id="A0A7W7Y2I8"/>
<keyword evidence="6 8" id="KW-0472">Membrane</keyword>
<keyword evidence="4 8" id="KW-0812">Transmembrane</keyword>
<evidence type="ECO:0000256" key="7">
    <source>
        <dbReference type="SAM" id="MobiDB-lite"/>
    </source>
</evidence>
<sequence>MSYPFITYLVITFVTGALILWWVRRRIRQIELQRATRMEDFHRFDAVRTTSPHKNPVQRARSSALASISNRFTIIRRVLVASIFIIWIMALILPFMGFIPAAVLSTFAASFAVVVGFAAKTFVQNFIAGVVISFSHQLRIGDTVIMDGHYGTVEDISVTHTVIKIWDWRRYIIPNSRMLEKEFINYSIVDSYYWAHVEFMVSYEADIDVIQEISLRIAEENKYFCDVEPPSFWTMALEKEGVKCWLAAWVSHPADAWNMRSEMRTQLKKELEERGIYTHFHRHMWASAPSGQKETSESGNASHQPSPIIFPGG</sequence>
<protein>
    <submittedName>
        <fullName evidence="11">Small-conductance mechanosensitive channel</fullName>
    </submittedName>
</protein>
<dbReference type="Pfam" id="PF00924">
    <property type="entry name" value="MS_channel_2nd"/>
    <property type="match status" value="1"/>
</dbReference>
<name>A0A7W7Y2I8_9BACT</name>
<evidence type="ECO:0000313" key="12">
    <source>
        <dbReference type="Proteomes" id="UP000528322"/>
    </source>
</evidence>
<evidence type="ECO:0000256" key="5">
    <source>
        <dbReference type="ARBA" id="ARBA00022989"/>
    </source>
</evidence>
<dbReference type="SUPFAM" id="SSF82689">
    <property type="entry name" value="Mechanosensitive channel protein MscS (YggB), C-terminal domain"/>
    <property type="match status" value="1"/>
</dbReference>
<gene>
    <name evidence="11" type="ORF">HNR37_000042</name>
</gene>
<dbReference type="Pfam" id="PF21082">
    <property type="entry name" value="MS_channel_3rd"/>
    <property type="match status" value="1"/>
</dbReference>
<dbReference type="Gene3D" id="2.30.30.60">
    <property type="match status" value="1"/>
</dbReference>